<dbReference type="GO" id="GO:0006338">
    <property type="term" value="P:chromatin remodeling"/>
    <property type="evidence" value="ECO:0007669"/>
    <property type="project" value="TreeGrafter"/>
</dbReference>
<feature type="compositionally biased region" description="Pro residues" evidence="3">
    <location>
        <begin position="481"/>
        <end position="501"/>
    </location>
</feature>
<accession>A0AAE0HU21</accession>
<feature type="compositionally biased region" description="Basic and acidic residues" evidence="3">
    <location>
        <begin position="448"/>
        <end position="470"/>
    </location>
</feature>
<feature type="compositionally biased region" description="Acidic residues" evidence="3">
    <location>
        <begin position="966"/>
        <end position="976"/>
    </location>
</feature>
<dbReference type="SUPFAM" id="SSF47370">
    <property type="entry name" value="Bromodomain"/>
    <property type="match status" value="2"/>
</dbReference>
<evidence type="ECO:0000256" key="1">
    <source>
        <dbReference type="ARBA" id="ARBA00023117"/>
    </source>
</evidence>
<feature type="domain" description="NET" evidence="5">
    <location>
        <begin position="805"/>
        <end position="886"/>
    </location>
</feature>
<evidence type="ECO:0000313" key="7">
    <source>
        <dbReference type="Proteomes" id="UP001283341"/>
    </source>
</evidence>
<dbReference type="GO" id="GO:0000785">
    <property type="term" value="C:chromatin"/>
    <property type="evidence" value="ECO:0007669"/>
    <property type="project" value="TreeGrafter"/>
</dbReference>
<evidence type="ECO:0000313" key="6">
    <source>
        <dbReference type="EMBL" id="KAK3311991.1"/>
    </source>
</evidence>
<comment type="caution">
    <text evidence="6">The sequence shown here is derived from an EMBL/GenBank/DDBJ whole genome shotgun (WGS) entry which is preliminary data.</text>
</comment>
<feature type="compositionally biased region" description="Acidic residues" evidence="3">
    <location>
        <begin position="684"/>
        <end position="698"/>
    </location>
</feature>
<dbReference type="AlphaFoldDB" id="A0AAE0HU21"/>
<keyword evidence="7" id="KW-1185">Reference proteome</keyword>
<dbReference type="PROSITE" id="PS50014">
    <property type="entry name" value="BROMODOMAIN_2"/>
    <property type="match status" value="2"/>
</dbReference>
<feature type="compositionally biased region" description="Basic and acidic residues" evidence="3">
    <location>
        <begin position="518"/>
        <end position="529"/>
    </location>
</feature>
<dbReference type="InterPro" id="IPR027353">
    <property type="entry name" value="NET_dom"/>
</dbReference>
<feature type="region of interest" description="Disordered" evidence="3">
    <location>
        <begin position="249"/>
        <end position="278"/>
    </location>
</feature>
<feature type="domain" description="Bromo" evidence="4">
    <location>
        <begin position="354"/>
        <end position="429"/>
    </location>
</feature>
<feature type="region of interest" description="Disordered" evidence="3">
    <location>
        <begin position="663"/>
        <end position="702"/>
    </location>
</feature>
<evidence type="ECO:0000259" key="5">
    <source>
        <dbReference type="PROSITE" id="PS51525"/>
    </source>
</evidence>
<dbReference type="Pfam" id="PF17035">
    <property type="entry name" value="BET"/>
    <property type="match status" value="1"/>
</dbReference>
<dbReference type="EMBL" id="JAUEDM010000010">
    <property type="protein sequence ID" value="KAK3311991.1"/>
    <property type="molecule type" value="Genomic_DNA"/>
</dbReference>
<dbReference type="Pfam" id="PF00439">
    <property type="entry name" value="Bromodomain"/>
    <property type="match status" value="2"/>
</dbReference>
<reference evidence="6" key="1">
    <citation type="journal article" date="2023" name="Mol. Phylogenet. Evol.">
        <title>Genome-scale phylogeny and comparative genomics of the fungal order Sordariales.</title>
        <authorList>
            <person name="Hensen N."/>
            <person name="Bonometti L."/>
            <person name="Westerberg I."/>
            <person name="Brannstrom I.O."/>
            <person name="Guillou S."/>
            <person name="Cros-Aarteil S."/>
            <person name="Calhoun S."/>
            <person name="Haridas S."/>
            <person name="Kuo A."/>
            <person name="Mondo S."/>
            <person name="Pangilinan J."/>
            <person name="Riley R."/>
            <person name="LaButti K."/>
            <person name="Andreopoulos B."/>
            <person name="Lipzen A."/>
            <person name="Chen C."/>
            <person name="Yan M."/>
            <person name="Daum C."/>
            <person name="Ng V."/>
            <person name="Clum A."/>
            <person name="Steindorff A."/>
            <person name="Ohm R.A."/>
            <person name="Martin F."/>
            <person name="Silar P."/>
            <person name="Natvig D.O."/>
            <person name="Lalanne C."/>
            <person name="Gautier V."/>
            <person name="Ament-Velasquez S.L."/>
            <person name="Kruys A."/>
            <person name="Hutchinson M.I."/>
            <person name="Powell A.J."/>
            <person name="Barry K."/>
            <person name="Miller A.N."/>
            <person name="Grigoriev I.V."/>
            <person name="Debuchy R."/>
            <person name="Gladieux P."/>
            <person name="Hiltunen Thoren M."/>
            <person name="Johannesson H."/>
        </authorList>
    </citation>
    <scope>NUCLEOTIDE SEQUENCE</scope>
    <source>
        <strain evidence="6">CBS 118394</strain>
    </source>
</reference>
<dbReference type="InterPro" id="IPR001487">
    <property type="entry name" value="Bromodomain"/>
</dbReference>
<feature type="compositionally biased region" description="Low complexity" evidence="3">
    <location>
        <begin position="123"/>
        <end position="136"/>
    </location>
</feature>
<dbReference type="Gene3D" id="1.20.1270.220">
    <property type="match status" value="1"/>
</dbReference>
<dbReference type="CDD" id="cd04369">
    <property type="entry name" value="Bromodomain"/>
    <property type="match status" value="1"/>
</dbReference>
<dbReference type="PRINTS" id="PR00503">
    <property type="entry name" value="BROMODOMAIN"/>
</dbReference>
<organism evidence="6 7">
    <name type="scientific">Apodospora peruviana</name>
    <dbReference type="NCBI Taxonomy" id="516989"/>
    <lineage>
        <taxon>Eukaryota</taxon>
        <taxon>Fungi</taxon>
        <taxon>Dikarya</taxon>
        <taxon>Ascomycota</taxon>
        <taxon>Pezizomycotina</taxon>
        <taxon>Sordariomycetes</taxon>
        <taxon>Sordariomycetidae</taxon>
        <taxon>Sordariales</taxon>
        <taxon>Lasiosphaeriaceae</taxon>
        <taxon>Apodospora</taxon>
    </lineage>
</organism>
<gene>
    <name evidence="6" type="ORF">B0H66DRAFT_608897</name>
</gene>
<dbReference type="PANTHER" id="PTHR22880:SF225">
    <property type="entry name" value="BROMODOMAIN-CONTAINING PROTEIN BET-1-RELATED"/>
    <property type="match status" value="1"/>
</dbReference>
<dbReference type="GO" id="GO:0005634">
    <property type="term" value="C:nucleus"/>
    <property type="evidence" value="ECO:0007669"/>
    <property type="project" value="TreeGrafter"/>
</dbReference>
<feature type="compositionally biased region" description="Basic and acidic residues" evidence="3">
    <location>
        <begin position="38"/>
        <end position="48"/>
    </location>
</feature>
<dbReference type="GO" id="GO:0006355">
    <property type="term" value="P:regulation of DNA-templated transcription"/>
    <property type="evidence" value="ECO:0007669"/>
    <property type="project" value="TreeGrafter"/>
</dbReference>
<feature type="compositionally biased region" description="Basic residues" evidence="3">
    <location>
        <begin position="901"/>
        <end position="915"/>
    </location>
</feature>
<evidence type="ECO:0000256" key="2">
    <source>
        <dbReference type="PROSITE-ProRule" id="PRU00035"/>
    </source>
</evidence>
<dbReference type="Gene3D" id="1.20.920.10">
    <property type="entry name" value="Bromodomain-like"/>
    <property type="match status" value="2"/>
</dbReference>
<dbReference type="Proteomes" id="UP001283341">
    <property type="component" value="Unassembled WGS sequence"/>
</dbReference>
<feature type="domain" description="Bromo" evidence="4">
    <location>
        <begin position="569"/>
        <end position="641"/>
    </location>
</feature>
<proteinExistence type="predicted"/>
<reference evidence="6" key="2">
    <citation type="submission" date="2023-06" db="EMBL/GenBank/DDBJ databases">
        <authorList>
            <consortium name="Lawrence Berkeley National Laboratory"/>
            <person name="Haridas S."/>
            <person name="Hensen N."/>
            <person name="Bonometti L."/>
            <person name="Westerberg I."/>
            <person name="Brannstrom I.O."/>
            <person name="Guillou S."/>
            <person name="Cros-Aarteil S."/>
            <person name="Calhoun S."/>
            <person name="Kuo A."/>
            <person name="Mondo S."/>
            <person name="Pangilinan J."/>
            <person name="Riley R."/>
            <person name="Labutti K."/>
            <person name="Andreopoulos B."/>
            <person name="Lipzen A."/>
            <person name="Chen C."/>
            <person name="Yanf M."/>
            <person name="Daum C."/>
            <person name="Ng V."/>
            <person name="Clum A."/>
            <person name="Steindorff A."/>
            <person name="Ohm R."/>
            <person name="Martin F."/>
            <person name="Silar P."/>
            <person name="Natvig D."/>
            <person name="Lalanne C."/>
            <person name="Gautier V."/>
            <person name="Ament-Velasquez S.L."/>
            <person name="Kruys A."/>
            <person name="Hutchinson M.I."/>
            <person name="Powell A.J."/>
            <person name="Barry K."/>
            <person name="Miller A.N."/>
            <person name="Grigoriev I.V."/>
            <person name="Debuchy R."/>
            <person name="Gladieux P."/>
            <person name="Thoren M.H."/>
            <person name="Johannesson H."/>
        </authorList>
    </citation>
    <scope>NUCLEOTIDE SEQUENCE</scope>
    <source>
        <strain evidence="6">CBS 118394</strain>
    </source>
</reference>
<feature type="compositionally biased region" description="Basic residues" evidence="3">
    <location>
        <begin position="765"/>
        <end position="777"/>
    </location>
</feature>
<dbReference type="InterPro" id="IPR050935">
    <property type="entry name" value="Bromo_chromatin_reader"/>
</dbReference>
<feature type="region of interest" description="Disordered" evidence="3">
    <location>
        <begin position="762"/>
        <end position="815"/>
    </location>
</feature>
<dbReference type="CDD" id="cd05499">
    <property type="entry name" value="Bromo_BDF1_2_II"/>
    <property type="match status" value="1"/>
</dbReference>
<name>A0AAE0HU21_9PEZI</name>
<evidence type="ECO:0000259" key="4">
    <source>
        <dbReference type="PROSITE" id="PS50014"/>
    </source>
</evidence>
<dbReference type="InterPro" id="IPR038336">
    <property type="entry name" value="NET_sf"/>
</dbReference>
<feature type="compositionally biased region" description="Low complexity" evidence="3">
    <location>
        <begin position="193"/>
        <end position="205"/>
    </location>
</feature>
<feature type="region of interest" description="Disordered" evidence="3">
    <location>
        <begin position="885"/>
        <end position="976"/>
    </location>
</feature>
<dbReference type="InterPro" id="IPR036427">
    <property type="entry name" value="Bromodomain-like_sf"/>
</dbReference>
<dbReference type="SMART" id="SM00297">
    <property type="entry name" value="BROMO"/>
    <property type="match status" value="2"/>
</dbReference>
<feature type="region of interest" description="Disordered" evidence="3">
    <location>
        <begin position="1"/>
        <end position="232"/>
    </location>
</feature>
<feature type="region of interest" description="Disordered" evidence="3">
    <location>
        <begin position="448"/>
        <end position="535"/>
    </location>
</feature>
<feature type="compositionally biased region" description="Basic residues" evidence="3">
    <location>
        <begin position="806"/>
        <end position="815"/>
    </location>
</feature>
<dbReference type="PROSITE" id="PS51525">
    <property type="entry name" value="NET"/>
    <property type="match status" value="1"/>
</dbReference>
<dbReference type="PANTHER" id="PTHR22880">
    <property type="entry name" value="FALZ-RELATED BROMODOMAIN-CONTAINING PROTEINS"/>
    <property type="match status" value="1"/>
</dbReference>
<evidence type="ECO:0008006" key="8">
    <source>
        <dbReference type="Google" id="ProtNLM"/>
    </source>
</evidence>
<feature type="compositionally biased region" description="Low complexity" evidence="3">
    <location>
        <begin position="665"/>
        <end position="679"/>
    </location>
</feature>
<evidence type="ECO:0000256" key="3">
    <source>
        <dbReference type="SAM" id="MobiDB-lite"/>
    </source>
</evidence>
<protein>
    <recommendedName>
        <fullName evidence="8">Bromodomain-containing protein</fullName>
    </recommendedName>
</protein>
<keyword evidence="1 2" id="KW-0103">Bromodomain</keyword>
<sequence length="976" mass="105488">MTTQHSEGGLLDEKPIKMDTALDIDGRNGTLEVNGHTSPDKSQSESKSDGVPTHQDKQPAVAEDSVAKQTQIAHEDVQVEDLQPSKGPARHQTDQETVDEAVAATVDDNVLPPADPVAEESAEPTTEPAEPAVAVAAEEDSAPAKEATEPSGDETAARNTSPAKLAEALIPATTESAPDSSALPESMEDVVMADANASAEPASSAEHVVSTQETTMTDAPPVTPGDDSNIQAAGPIAAVDPLQVSPTEQITADTSMSDAPPAVAKVSRERSPDSEGEPIAKRAKLGAIAGEVEVKTGSVPTQDKMDVHSPVNSTKSSLYLENGDPKPLDHESLNPNPITDWQSRQLRNVLALVKKTKAGASFKLPVAQLWPGLWTDYSAKVRDPTDLSTMEKRLRADLPKYANMGEFKADLDRLVQNSILFNGEGHDVTILAQKTRQGVLERMHDLWAVEPAKPDKKEPVKQHPTRHTEPRTSAQQTTPIAAPPKPPKPAAQSPPPKPPVIESPAFAIPANNNGVPLIRRDSTKGDGRAKRPVKPAHSKDLVYDTKRKKKLSPELRFCDEVLTEIRKTKYFDANGPFLLPVDPVALNIPSYHKIIKKPMDLSTMASKMSAGEYVNAKEFERDFDLIVKNCKTFNGEDHTVYAQALRLQSLYKREMARKDEWMVKHAPPTTTTSQATTSPHPRDDSDDEEPESDPEPELEAERKAATQRLAGYMKRLDEENKKIMELMTSDAAEVNELDIAQDFVQHIQKKILAERAKIAAMVPKKAAKPSKPSKPKKSGAATGGAGGGNKKSLPTGTSGAGVPKKASAKKPKRKMGALEKEIIAAGIADLEGPQLERAIDIIKTDTGQGENDSGELELDIEQLSDNALAKLYDIATKSFPELRAQKEKTFAAPPPAETTSHKSKPTASKSKKNKPMSKIEQERRIQQLNDLRAQASRHGSGSQEPMESIEGNGRASADPAPQLNQDSEDEESSEEE</sequence>